<sequence length="91" mass="10226">MSKTQRREATNRPAARSEHAVMWRGKLFTLPSASEFPLAAIEAEEEGKVLLSLRLILGDEQYKTWRRLATTAADAEHFSQTIMRGLGRGNP</sequence>
<dbReference type="RefSeq" id="WP_344040785.1">
    <property type="nucleotide sequence ID" value="NZ_BAAAKE010000025.1"/>
</dbReference>
<protein>
    <recommendedName>
        <fullName evidence="3">MmyB-like transcription regulator ligand binding domain-containing protein</fullName>
    </recommendedName>
</protein>
<evidence type="ECO:0008006" key="3">
    <source>
        <dbReference type="Google" id="ProtNLM"/>
    </source>
</evidence>
<gene>
    <name evidence="1" type="ORF">ACFPFM_19420</name>
</gene>
<dbReference type="EMBL" id="JBHSJB010000017">
    <property type="protein sequence ID" value="MFC5055915.1"/>
    <property type="molecule type" value="Genomic_DNA"/>
</dbReference>
<dbReference type="Proteomes" id="UP001595833">
    <property type="component" value="Unassembled WGS sequence"/>
</dbReference>
<reference evidence="2" key="1">
    <citation type="journal article" date="2019" name="Int. J. Syst. Evol. Microbiol.">
        <title>The Global Catalogue of Microorganisms (GCM) 10K type strain sequencing project: providing services to taxonomists for standard genome sequencing and annotation.</title>
        <authorList>
            <consortium name="The Broad Institute Genomics Platform"/>
            <consortium name="The Broad Institute Genome Sequencing Center for Infectious Disease"/>
            <person name="Wu L."/>
            <person name="Ma J."/>
        </authorList>
    </citation>
    <scope>NUCLEOTIDE SEQUENCE [LARGE SCALE GENOMIC DNA]</scope>
    <source>
        <strain evidence="2">KCTC 12848</strain>
    </source>
</reference>
<name>A0ABV9Y2Y5_9PSEU</name>
<keyword evidence="2" id="KW-1185">Reference proteome</keyword>
<evidence type="ECO:0000313" key="1">
    <source>
        <dbReference type="EMBL" id="MFC5055915.1"/>
    </source>
</evidence>
<evidence type="ECO:0000313" key="2">
    <source>
        <dbReference type="Proteomes" id="UP001595833"/>
    </source>
</evidence>
<comment type="caution">
    <text evidence="1">The sequence shown here is derived from an EMBL/GenBank/DDBJ whole genome shotgun (WGS) entry which is preliminary data.</text>
</comment>
<organism evidence="1 2">
    <name type="scientific">Saccharothrix xinjiangensis</name>
    <dbReference type="NCBI Taxonomy" id="204798"/>
    <lineage>
        <taxon>Bacteria</taxon>
        <taxon>Bacillati</taxon>
        <taxon>Actinomycetota</taxon>
        <taxon>Actinomycetes</taxon>
        <taxon>Pseudonocardiales</taxon>
        <taxon>Pseudonocardiaceae</taxon>
        <taxon>Saccharothrix</taxon>
    </lineage>
</organism>
<proteinExistence type="predicted"/>
<accession>A0ABV9Y2Y5</accession>